<evidence type="ECO:0000313" key="3">
    <source>
        <dbReference type="EMBL" id="KAF2431575.1"/>
    </source>
</evidence>
<dbReference type="Gene3D" id="3.10.20.550">
    <property type="entry name" value="ASAP complex, SAP18 subunit"/>
    <property type="match status" value="1"/>
</dbReference>
<sequence length="249" mass="26456">MATPSTPAKIDRQTTTPFLLKLFYRTGSHTRIEDFHPQGPSPPHVQIYTWMSCNVGELGKLIADNLSQLLPDPYIGTRLDFELIYPDMRAPARQDGSGRYMKKPLGSIVLGAGSSAGVNGTRDEYEEDNTPRRRDVPPTGDEEKSLLDAKFVIGDFIDCAIYPPLANGEVAPLPRSTAGILGGRNGPPPRENGFGGPPYGGRPRGPSGRGGGFDGLPPGEWRRGDALPSGGGGGGGGYGGRGRGRGRGW</sequence>
<feature type="compositionally biased region" description="Gly residues" evidence="2">
    <location>
        <begin position="229"/>
        <end position="241"/>
    </location>
</feature>
<feature type="region of interest" description="Disordered" evidence="2">
    <location>
        <begin position="178"/>
        <end position="249"/>
    </location>
</feature>
<dbReference type="PANTHER" id="PTHR13082:SF0">
    <property type="entry name" value="HISTONE DEACETYLASE COMPLEX SUBUNIT SAP18"/>
    <property type="match status" value="1"/>
</dbReference>
<name>A0A9P4NSX4_9PEZI</name>
<evidence type="ECO:0000313" key="4">
    <source>
        <dbReference type="Proteomes" id="UP000800235"/>
    </source>
</evidence>
<proteinExistence type="inferred from homology"/>
<feature type="region of interest" description="Disordered" evidence="2">
    <location>
        <begin position="112"/>
        <end position="143"/>
    </location>
</feature>
<dbReference type="Proteomes" id="UP000800235">
    <property type="component" value="Unassembled WGS sequence"/>
</dbReference>
<dbReference type="InterPro" id="IPR010516">
    <property type="entry name" value="SAP18"/>
</dbReference>
<dbReference type="EMBL" id="MU007031">
    <property type="protein sequence ID" value="KAF2431575.1"/>
    <property type="molecule type" value="Genomic_DNA"/>
</dbReference>
<dbReference type="PANTHER" id="PTHR13082">
    <property type="entry name" value="SAP18"/>
    <property type="match status" value="1"/>
</dbReference>
<evidence type="ECO:0000256" key="2">
    <source>
        <dbReference type="SAM" id="MobiDB-lite"/>
    </source>
</evidence>
<gene>
    <name evidence="3" type="ORF">EJ08DRAFT_587037</name>
</gene>
<dbReference type="Pfam" id="PF06487">
    <property type="entry name" value="SAP18"/>
    <property type="match status" value="1"/>
</dbReference>
<comment type="caution">
    <text evidence="3">The sequence shown here is derived from an EMBL/GenBank/DDBJ whole genome shotgun (WGS) entry which is preliminary data.</text>
</comment>
<feature type="compositionally biased region" description="Basic and acidic residues" evidence="2">
    <location>
        <begin position="129"/>
        <end position="143"/>
    </location>
</feature>
<keyword evidence="4" id="KW-1185">Reference proteome</keyword>
<feature type="compositionally biased region" description="Gly residues" evidence="2">
    <location>
        <begin position="193"/>
        <end position="214"/>
    </location>
</feature>
<dbReference type="AlphaFoldDB" id="A0A9P4NSX4"/>
<accession>A0A9P4NSX4</accession>
<reference evidence="3" key="1">
    <citation type="journal article" date="2020" name="Stud. Mycol.">
        <title>101 Dothideomycetes genomes: a test case for predicting lifestyles and emergence of pathogens.</title>
        <authorList>
            <person name="Haridas S."/>
            <person name="Albert R."/>
            <person name="Binder M."/>
            <person name="Bloem J."/>
            <person name="Labutti K."/>
            <person name="Salamov A."/>
            <person name="Andreopoulos B."/>
            <person name="Baker S."/>
            <person name="Barry K."/>
            <person name="Bills G."/>
            <person name="Bluhm B."/>
            <person name="Cannon C."/>
            <person name="Castanera R."/>
            <person name="Culley D."/>
            <person name="Daum C."/>
            <person name="Ezra D."/>
            <person name="Gonzalez J."/>
            <person name="Henrissat B."/>
            <person name="Kuo A."/>
            <person name="Liang C."/>
            <person name="Lipzen A."/>
            <person name="Lutzoni F."/>
            <person name="Magnuson J."/>
            <person name="Mondo S."/>
            <person name="Nolan M."/>
            <person name="Ohm R."/>
            <person name="Pangilinan J."/>
            <person name="Park H.-J."/>
            <person name="Ramirez L."/>
            <person name="Alfaro M."/>
            <person name="Sun H."/>
            <person name="Tritt A."/>
            <person name="Yoshinaga Y."/>
            <person name="Zwiers L.-H."/>
            <person name="Turgeon B."/>
            <person name="Goodwin S."/>
            <person name="Spatafora J."/>
            <person name="Crous P."/>
            <person name="Grigoriev I."/>
        </authorList>
    </citation>
    <scope>NUCLEOTIDE SEQUENCE</scope>
    <source>
        <strain evidence="3">CBS 130266</strain>
    </source>
</reference>
<comment type="similarity">
    <text evidence="1">Belongs to the SAP18 family.</text>
</comment>
<evidence type="ECO:0000256" key="1">
    <source>
        <dbReference type="ARBA" id="ARBA00009143"/>
    </source>
</evidence>
<organism evidence="3 4">
    <name type="scientific">Tothia fuscella</name>
    <dbReference type="NCBI Taxonomy" id="1048955"/>
    <lineage>
        <taxon>Eukaryota</taxon>
        <taxon>Fungi</taxon>
        <taxon>Dikarya</taxon>
        <taxon>Ascomycota</taxon>
        <taxon>Pezizomycotina</taxon>
        <taxon>Dothideomycetes</taxon>
        <taxon>Pleosporomycetidae</taxon>
        <taxon>Venturiales</taxon>
        <taxon>Cylindrosympodiaceae</taxon>
        <taxon>Tothia</taxon>
    </lineage>
</organism>
<dbReference type="InterPro" id="IPR042534">
    <property type="entry name" value="SAP18_sf"/>
</dbReference>
<dbReference type="GO" id="GO:0005634">
    <property type="term" value="C:nucleus"/>
    <property type="evidence" value="ECO:0007669"/>
    <property type="project" value="TreeGrafter"/>
</dbReference>
<protein>
    <submittedName>
        <fullName evidence="3">Uncharacterized protein</fullName>
    </submittedName>
</protein>
<dbReference type="OrthoDB" id="440566at2759"/>